<dbReference type="Proteomes" id="UP001417504">
    <property type="component" value="Unassembled WGS sequence"/>
</dbReference>
<gene>
    <name evidence="1" type="ORF">Sjap_011425</name>
</gene>
<evidence type="ECO:0000313" key="1">
    <source>
        <dbReference type="EMBL" id="KAK9130938.1"/>
    </source>
</evidence>
<comment type="caution">
    <text evidence="1">The sequence shown here is derived from an EMBL/GenBank/DDBJ whole genome shotgun (WGS) entry which is preliminary data.</text>
</comment>
<evidence type="ECO:0000313" key="2">
    <source>
        <dbReference type="Proteomes" id="UP001417504"/>
    </source>
</evidence>
<dbReference type="AlphaFoldDB" id="A0AAP0JDG7"/>
<protein>
    <submittedName>
        <fullName evidence="1">Uncharacterized protein</fullName>
    </submittedName>
</protein>
<keyword evidence="2" id="KW-1185">Reference proteome</keyword>
<name>A0AAP0JDG7_9MAGN</name>
<sequence length="62" mass="7066">MDQCGKVENSGKSYKSIKCRKLRTVLSKSIIRSLPGFEGDLPFELETGYDTYMKNEPTKIYA</sequence>
<organism evidence="1 2">
    <name type="scientific">Stephania japonica</name>
    <dbReference type="NCBI Taxonomy" id="461633"/>
    <lineage>
        <taxon>Eukaryota</taxon>
        <taxon>Viridiplantae</taxon>
        <taxon>Streptophyta</taxon>
        <taxon>Embryophyta</taxon>
        <taxon>Tracheophyta</taxon>
        <taxon>Spermatophyta</taxon>
        <taxon>Magnoliopsida</taxon>
        <taxon>Ranunculales</taxon>
        <taxon>Menispermaceae</taxon>
        <taxon>Menispermoideae</taxon>
        <taxon>Cissampelideae</taxon>
        <taxon>Stephania</taxon>
    </lineage>
</organism>
<accession>A0AAP0JDG7</accession>
<proteinExistence type="predicted"/>
<dbReference type="EMBL" id="JBBNAE010000004">
    <property type="protein sequence ID" value="KAK9130938.1"/>
    <property type="molecule type" value="Genomic_DNA"/>
</dbReference>
<reference evidence="1 2" key="1">
    <citation type="submission" date="2024-01" db="EMBL/GenBank/DDBJ databases">
        <title>Genome assemblies of Stephania.</title>
        <authorList>
            <person name="Yang L."/>
        </authorList>
    </citation>
    <scope>NUCLEOTIDE SEQUENCE [LARGE SCALE GENOMIC DNA]</scope>
    <source>
        <strain evidence="1">QJT</strain>
        <tissue evidence="1">Leaf</tissue>
    </source>
</reference>